<sequence>MTYSAPKKIAFICFEGFQSLDLTGPLEVFDLAVIDGKAQYENVIFSPEGGLVASSSGIVVATQPFASLKGFHAMVIVGGVGSDLAMTQRNIVDYISEQSKEVERIISICSGALILAKTTLLDGLKATTHWSLWHRLQSTNPRLDVVKDAIFVKQGNIYTSAGVTAGMDLALAIVQEDCGREISLDIAKGLVIYFKRPGGQKQFSDILQSQSINNDKINQACTYINNNIKQDLSVQRLAKLVNMSARNFSRVFTKELKISPAKYVERVRVHRACLMLENRNLNTAQVADTVGINSADVLSRLFQKYFSVSASQYREHFC</sequence>
<dbReference type="InterPro" id="IPR002818">
    <property type="entry name" value="DJ-1/PfpI"/>
</dbReference>
<evidence type="ECO:0000313" key="5">
    <source>
        <dbReference type="Proteomes" id="UP001149821"/>
    </source>
</evidence>
<evidence type="ECO:0000256" key="1">
    <source>
        <dbReference type="ARBA" id="ARBA00023015"/>
    </source>
</evidence>
<dbReference type="EMBL" id="JAJUBB010000013">
    <property type="protein sequence ID" value="MDD1782889.1"/>
    <property type="molecule type" value="Genomic_DNA"/>
</dbReference>
<dbReference type="SMART" id="SM00342">
    <property type="entry name" value="HTH_ARAC"/>
    <property type="match status" value="1"/>
</dbReference>
<dbReference type="Gene3D" id="3.40.50.880">
    <property type="match status" value="1"/>
</dbReference>
<evidence type="ECO:0000259" key="3">
    <source>
        <dbReference type="PROSITE" id="PS01124"/>
    </source>
</evidence>
<dbReference type="InterPro" id="IPR029062">
    <property type="entry name" value="Class_I_gatase-like"/>
</dbReference>
<accession>A0ABT5QPH9</accession>
<dbReference type="Gene3D" id="1.10.10.60">
    <property type="entry name" value="Homeodomain-like"/>
    <property type="match status" value="2"/>
</dbReference>
<dbReference type="InterPro" id="IPR009057">
    <property type="entry name" value="Homeodomain-like_sf"/>
</dbReference>
<comment type="caution">
    <text evidence="4">The sequence shown here is derived from an EMBL/GenBank/DDBJ whole genome shotgun (WGS) entry which is preliminary data.</text>
</comment>
<name>A0ABT5QPH9_9GAMM</name>
<reference evidence="4" key="1">
    <citation type="submission" date="2021-12" db="EMBL/GenBank/DDBJ databases">
        <title>Enterovibrio ZSDZ35 sp. nov. and Enterovibrio ZSDZ42 sp. nov., isolated from coastal seawater in Qingdao.</title>
        <authorList>
            <person name="Zhang P."/>
        </authorList>
    </citation>
    <scope>NUCLEOTIDE SEQUENCE</scope>
    <source>
        <strain evidence="4">ZSDZ35</strain>
    </source>
</reference>
<feature type="domain" description="HTH araC/xylS-type" evidence="3">
    <location>
        <begin position="218"/>
        <end position="316"/>
    </location>
</feature>
<evidence type="ECO:0000313" key="4">
    <source>
        <dbReference type="EMBL" id="MDD1782889.1"/>
    </source>
</evidence>
<dbReference type="SUPFAM" id="SSF52317">
    <property type="entry name" value="Class I glutamine amidotransferase-like"/>
    <property type="match status" value="1"/>
</dbReference>
<dbReference type="PANTHER" id="PTHR43130">
    <property type="entry name" value="ARAC-FAMILY TRANSCRIPTIONAL REGULATOR"/>
    <property type="match status" value="1"/>
</dbReference>
<evidence type="ECO:0000256" key="2">
    <source>
        <dbReference type="ARBA" id="ARBA00023163"/>
    </source>
</evidence>
<dbReference type="PROSITE" id="PS01124">
    <property type="entry name" value="HTH_ARAC_FAMILY_2"/>
    <property type="match status" value="1"/>
</dbReference>
<dbReference type="InterPro" id="IPR018060">
    <property type="entry name" value="HTH_AraC"/>
</dbReference>
<dbReference type="PANTHER" id="PTHR43130:SF3">
    <property type="entry name" value="HTH-TYPE TRANSCRIPTIONAL REGULATOR RV1931C"/>
    <property type="match status" value="1"/>
</dbReference>
<dbReference type="SUPFAM" id="SSF46689">
    <property type="entry name" value="Homeodomain-like"/>
    <property type="match status" value="2"/>
</dbReference>
<protein>
    <submittedName>
        <fullName evidence="4">DJ-1/PfpI family protein</fullName>
    </submittedName>
</protein>
<dbReference type="InterPro" id="IPR052158">
    <property type="entry name" value="INH-QAR"/>
</dbReference>
<keyword evidence="2" id="KW-0804">Transcription</keyword>
<keyword evidence="1" id="KW-0805">Transcription regulation</keyword>
<dbReference type="Pfam" id="PF01965">
    <property type="entry name" value="DJ-1_PfpI"/>
    <property type="match status" value="1"/>
</dbReference>
<proteinExistence type="predicted"/>
<keyword evidence="5" id="KW-1185">Reference proteome</keyword>
<gene>
    <name evidence="4" type="ORF">LRP49_17075</name>
</gene>
<dbReference type="RefSeq" id="WP_274143521.1">
    <property type="nucleotide sequence ID" value="NZ_JAJUBB010000013.1"/>
</dbReference>
<dbReference type="Pfam" id="PF12833">
    <property type="entry name" value="HTH_18"/>
    <property type="match status" value="1"/>
</dbReference>
<organism evidence="4 5">
    <name type="scientific">Enterovibrio qingdaonensis</name>
    <dbReference type="NCBI Taxonomy" id="2899818"/>
    <lineage>
        <taxon>Bacteria</taxon>
        <taxon>Pseudomonadati</taxon>
        <taxon>Pseudomonadota</taxon>
        <taxon>Gammaproteobacteria</taxon>
        <taxon>Vibrionales</taxon>
        <taxon>Vibrionaceae</taxon>
        <taxon>Enterovibrio</taxon>
    </lineage>
</organism>
<dbReference type="Proteomes" id="UP001149821">
    <property type="component" value="Unassembled WGS sequence"/>
</dbReference>
<dbReference type="CDD" id="cd03137">
    <property type="entry name" value="GATase1_AraC_1"/>
    <property type="match status" value="1"/>
</dbReference>